<keyword evidence="7 8" id="KW-0503">Monooxygenase</keyword>
<dbReference type="InterPro" id="IPR036188">
    <property type="entry name" value="FAD/NAD-bd_sf"/>
</dbReference>
<evidence type="ECO:0000256" key="1">
    <source>
        <dbReference type="ARBA" id="ARBA00001974"/>
    </source>
</evidence>
<evidence type="ECO:0000256" key="3">
    <source>
        <dbReference type="ARBA" id="ARBA00022630"/>
    </source>
</evidence>
<dbReference type="FunFam" id="3.50.50.60:FF:000138">
    <property type="entry name" value="Flavin-containing monooxygenase"/>
    <property type="match status" value="1"/>
</dbReference>
<keyword evidence="3 8" id="KW-0285">Flavoprotein</keyword>
<dbReference type="AlphaFoldDB" id="A0AAN9TFM3"/>
<sequence length="280" mass="31432">MRKVAVIGAGAAGLTATKRLSEPNSGCECCTFEQSDNVGGTWVYTDKVGKDEYGIPVHSSMYQGLRTNLPKEIMALPDLPHKGKSSKSYVTSQEVLDYFEEYADQFNLRKYMKFRHRVNTVSPMPNGQWKIVVTDLKQQKTSECYFDAVVICIGNYSNSVYPNVKGMESFEGIQIHSHDYKEPLIFRNKNVVVIGAGPSGLDISTQISGHANKVYLSHHSEKAKFIDFPENVIQKPDLSEISENEITFSDGSIVQADAIVYCTDRLKWIKKCNTYLPVYS</sequence>
<accession>A0AAN9TFM3</accession>
<dbReference type="PIRSF" id="PIRSF000332">
    <property type="entry name" value="FMO"/>
    <property type="match status" value="1"/>
</dbReference>
<dbReference type="GO" id="GO:0050661">
    <property type="term" value="F:NADP binding"/>
    <property type="evidence" value="ECO:0007669"/>
    <property type="project" value="InterPro"/>
</dbReference>
<dbReference type="GO" id="GO:0050660">
    <property type="term" value="F:flavin adenine dinucleotide binding"/>
    <property type="evidence" value="ECO:0007669"/>
    <property type="project" value="InterPro"/>
</dbReference>
<keyword evidence="10" id="KW-1185">Reference proteome</keyword>
<name>A0AAN9TFM3_9HEMI</name>
<keyword evidence="4 8" id="KW-0274">FAD</keyword>
<evidence type="ECO:0000256" key="4">
    <source>
        <dbReference type="ARBA" id="ARBA00022827"/>
    </source>
</evidence>
<keyword evidence="6 8" id="KW-0560">Oxidoreductase</keyword>
<gene>
    <name evidence="9" type="ORF">V9T40_005058</name>
</gene>
<comment type="caution">
    <text evidence="9">The sequence shown here is derived from an EMBL/GenBank/DDBJ whole genome shotgun (WGS) entry which is preliminary data.</text>
</comment>
<dbReference type="InterPro" id="IPR020946">
    <property type="entry name" value="Flavin_mOase-like"/>
</dbReference>
<evidence type="ECO:0000256" key="8">
    <source>
        <dbReference type="RuleBase" id="RU361177"/>
    </source>
</evidence>
<organism evidence="9 10">
    <name type="scientific">Parthenolecanium corni</name>
    <dbReference type="NCBI Taxonomy" id="536013"/>
    <lineage>
        <taxon>Eukaryota</taxon>
        <taxon>Metazoa</taxon>
        <taxon>Ecdysozoa</taxon>
        <taxon>Arthropoda</taxon>
        <taxon>Hexapoda</taxon>
        <taxon>Insecta</taxon>
        <taxon>Pterygota</taxon>
        <taxon>Neoptera</taxon>
        <taxon>Paraneoptera</taxon>
        <taxon>Hemiptera</taxon>
        <taxon>Sternorrhyncha</taxon>
        <taxon>Coccoidea</taxon>
        <taxon>Coccidae</taxon>
        <taxon>Parthenolecanium</taxon>
    </lineage>
</organism>
<dbReference type="PANTHER" id="PTHR23023">
    <property type="entry name" value="DIMETHYLANILINE MONOOXYGENASE"/>
    <property type="match status" value="1"/>
</dbReference>
<dbReference type="SUPFAM" id="SSF51905">
    <property type="entry name" value="FAD/NAD(P)-binding domain"/>
    <property type="match status" value="1"/>
</dbReference>
<comment type="cofactor">
    <cofactor evidence="1 8">
        <name>FAD</name>
        <dbReference type="ChEBI" id="CHEBI:57692"/>
    </cofactor>
</comment>
<dbReference type="EMBL" id="JBBCAQ010000032">
    <property type="protein sequence ID" value="KAK7584095.1"/>
    <property type="molecule type" value="Genomic_DNA"/>
</dbReference>
<protein>
    <recommendedName>
        <fullName evidence="8">Flavin-containing monooxygenase</fullName>
        <ecNumber evidence="8">1.-.-.-</ecNumber>
    </recommendedName>
</protein>
<dbReference type="Gene3D" id="3.50.50.60">
    <property type="entry name" value="FAD/NAD(P)-binding domain"/>
    <property type="match status" value="1"/>
</dbReference>
<dbReference type="EC" id="1.-.-.-" evidence="8"/>
<reference evidence="9 10" key="1">
    <citation type="submission" date="2024-03" db="EMBL/GenBank/DDBJ databases">
        <title>Adaptation during the transition from Ophiocordyceps entomopathogen to insect associate is accompanied by gene loss and intensified selection.</title>
        <authorList>
            <person name="Ward C.M."/>
            <person name="Onetto C.A."/>
            <person name="Borneman A.R."/>
        </authorList>
    </citation>
    <scope>NUCLEOTIDE SEQUENCE [LARGE SCALE GENOMIC DNA]</scope>
    <source>
        <strain evidence="9">AWRI1</strain>
        <tissue evidence="9">Single Adult Female</tissue>
    </source>
</reference>
<evidence type="ECO:0000313" key="10">
    <source>
        <dbReference type="Proteomes" id="UP001367676"/>
    </source>
</evidence>
<evidence type="ECO:0000256" key="6">
    <source>
        <dbReference type="ARBA" id="ARBA00023002"/>
    </source>
</evidence>
<evidence type="ECO:0000313" key="9">
    <source>
        <dbReference type="EMBL" id="KAK7584095.1"/>
    </source>
</evidence>
<dbReference type="InterPro" id="IPR050346">
    <property type="entry name" value="FMO-like"/>
</dbReference>
<keyword evidence="5" id="KW-0521">NADP</keyword>
<dbReference type="Proteomes" id="UP001367676">
    <property type="component" value="Unassembled WGS sequence"/>
</dbReference>
<dbReference type="PRINTS" id="PR00370">
    <property type="entry name" value="FMOXYGENASE"/>
</dbReference>
<comment type="similarity">
    <text evidence="2 8">Belongs to the FMO family.</text>
</comment>
<evidence type="ECO:0000256" key="2">
    <source>
        <dbReference type="ARBA" id="ARBA00009183"/>
    </source>
</evidence>
<dbReference type="InterPro" id="IPR000960">
    <property type="entry name" value="Flavin_mOase"/>
</dbReference>
<proteinExistence type="inferred from homology"/>
<dbReference type="Pfam" id="PF00743">
    <property type="entry name" value="FMO-like"/>
    <property type="match status" value="1"/>
</dbReference>
<evidence type="ECO:0000256" key="7">
    <source>
        <dbReference type="ARBA" id="ARBA00023033"/>
    </source>
</evidence>
<evidence type="ECO:0000256" key="5">
    <source>
        <dbReference type="ARBA" id="ARBA00022857"/>
    </source>
</evidence>
<dbReference type="GO" id="GO:0004499">
    <property type="term" value="F:N,N-dimethylaniline monooxygenase activity"/>
    <property type="evidence" value="ECO:0007669"/>
    <property type="project" value="InterPro"/>
</dbReference>